<proteinExistence type="predicted"/>
<reference evidence="1" key="1">
    <citation type="submission" date="2015-06" db="UniProtKB">
        <authorList>
            <consortium name="EnsemblPlants"/>
        </authorList>
    </citation>
    <scope>IDENTIFICATION</scope>
</reference>
<organism evidence="1">
    <name type="scientific">Aegilops tauschii</name>
    <name type="common">Tausch's goatgrass</name>
    <name type="synonym">Aegilops squarrosa</name>
    <dbReference type="NCBI Taxonomy" id="37682"/>
    <lineage>
        <taxon>Eukaryota</taxon>
        <taxon>Viridiplantae</taxon>
        <taxon>Streptophyta</taxon>
        <taxon>Embryophyta</taxon>
        <taxon>Tracheophyta</taxon>
        <taxon>Spermatophyta</taxon>
        <taxon>Magnoliopsida</taxon>
        <taxon>Liliopsida</taxon>
        <taxon>Poales</taxon>
        <taxon>Poaceae</taxon>
        <taxon>BOP clade</taxon>
        <taxon>Pooideae</taxon>
        <taxon>Triticodae</taxon>
        <taxon>Triticeae</taxon>
        <taxon>Triticinae</taxon>
        <taxon>Aegilops</taxon>
    </lineage>
</organism>
<protein>
    <submittedName>
        <fullName evidence="1">Uncharacterized protein</fullName>
    </submittedName>
</protein>
<name>M8B156_AEGTA</name>
<accession>M8B156</accession>
<dbReference type="ExpressionAtlas" id="M8B156">
    <property type="expression patterns" value="baseline"/>
</dbReference>
<dbReference type="AlphaFoldDB" id="M8B156"/>
<dbReference type="EnsemblPlants" id="EMT10507">
    <property type="protein sequence ID" value="EMT10507"/>
    <property type="gene ID" value="F775_23191"/>
</dbReference>
<sequence length="157" mass="17821">MAGLQCRRRSTSNACNGGLCLRHRLGFHQSRRRPGPGQARRRLGPRQASQLGIHKVFGICYGSVPFPLDSIDPVVVARVLQLRSQYLGNGQKNIQFDNIVTIMKNDETEEGFIRSFLFLFISSVFSPTSWNYANWKILYGLHDISKLKTFDLGQLLH</sequence>
<evidence type="ECO:0000313" key="1">
    <source>
        <dbReference type="EnsemblPlants" id="EMT10507"/>
    </source>
</evidence>